<organism evidence="1 2">
    <name type="scientific">Pipistrellus kuhlii</name>
    <name type="common">Kuhl's pipistrelle</name>
    <dbReference type="NCBI Taxonomy" id="59472"/>
    <lineage>
        <taxon>Eukaryota</taxon>
        <taxon>Metazoa</taxon>
        <taxon>Chordata</taxon>
        <taxon>Craniata</taxon>
        <taxon>Vertebrata</taxon>
        <taxon>Euteleostomi</taxon>
        <taxon>Mammalia</taxon>
        <taxon>Eutheria</taxon>
        <taxon>Laurasiatheria</taxon>
        <taxon>Chiroptera</taxon>
        <taxon>Yangochiroptera</taxon>
        <taxon>Vespertilionidae</taxon>
        <taxon>Pipistrellus</taxon>
    </lineage>
</organism>
<gene>
    <name evidence="1" type="ORF">mPipKuh1_010422</name>
</gene>
<sequence>MDLSGVQASYCHPAALRLGAPGGMPPTSAASVLLVNWLPGYLSSKNIPFSWPGMARHCQELPSLPDLPHPLLSRVSGGCDCYVRGRRAVAREPSNHSSDKPPGLLWLSLPFTEPSSGWSFLPEAVPRAQVELPCLQLRAQRTEHSEGDGTQS</sequence>
<dbReference type="Proteomes" id="UP000558488">
    <property type="component" value="Unassembled WGS sequence"/>
</dbReference>
<evidence type="ECO:0000313" key="2">
    <source>
        <dbReference type="Proteomes" id="UP000558488"/>
    </source>
</evidence>
<name>A0A7J7XVR1_PIPKU</name>
<protein>
    <submittedName>
        <fullName evidence="1">Uncharacterized protein</fullName>
    </submittedName>
</protein>
<proteinExistence type="predicted"/>
<evidence type="ECO:0000313" key="1">
    <source>
        <dbReference type="EMBL" id="KAF6353456.1"/>
    </source>
</evidence>
<dbReference type="AlphaFoldDB" id="A0A7J7XVR1"/>
<keyword evidence="2" id="KW-1185">Reference proteome</keyword>
<accession>A0A7J7XVR1</accession>
<comment type="caution">
    <text evidence="1">The sequence shown here is derived from an EMBL/GenBank/DDBJ whole genome shotgun (WGS) entry which is preliminary data.</text>
</comment>
<reference evidence="1 2" key="1">
    <citation type="journal article" date="2020" name="Nature">
        <title>Six reference-quality genomes reveal evolution of bat adaptations.</title>
        <authorList>
            <person name="Jebb D."/>
            <person name="Huang Z."/>
            <person name="Pippel M."/>
            <person name="Hughes G.M."/>
            <person name="Lavrichenko K."/>
            <person name="Devanna P."/>
            <person name="Winkler S."/>
            <person name="Jermiin L.S."/>
            <person name="Skirmuntt E.C."/>
            <person name="Katzourakis A."/>
            <person name="Burkitt-Gray L."/>
            <person name="Ray D.A."/>
            <person name="Sullivan K.A.M."/>
            <person name="Roscito J.G."/>
            <person name="Kirilenko B.M."/>
            <person name="Davalos L.M."/>
            <person name="Corthals A.P."/>
            <person name="Power M.L."/>
            <person name="Jones G."/>
            <person name="Ransome R.D."/>
            <person name="Dechmann D.K.N."/>
            <person name="Locatelli A.G."/>
            <person name="Puechmaille S.J."/>
            <person name="Fedrigo O."/>
            <person name="Jarvis E.D."/>
            <person name="Hiller M."/>
            <person name="Vernes S.C."/>
            <person name="Myers E.W."/>
            <person name="Teeling E.C."/>
        </authorList>
    </citation>
    <scope>NUCLEOTIDE SEQUENCE [LARGE SCALE GENOMIC DNA]</scope>
    <source>
        <strain evidence="1">MPipKuh1</strain>
        <tissue evidence="1">Flight muscle</tissue>
    </source>
</reference>
<dbReference type="EMBL" id="JACAGB010000007">
    <property type="protein sequence ID" value="KAF6353456.1"/>
    <property type="molecule type" value="Genomic_DNA"/>
</dbReference>